<dbReference type="InterPro" id="IPR001034">
    <property type="entry name" value="DeoR_HTH"/>
</dbReference>
<feature type="domain" description="HTH deoR-type" evidence="5">
    <location>
        <begin position="21"/>
        <end position="76"/>
    </location>
</feature>
<keyword evidence="1" id="KW-0805">Transcription regulation</keyword>
<dbReference type="InterPro" id="IPR037171">
    <property type="entry name" value="NagB/RpiA_transferase-like"/>
</dbReference>
<dbReference type="PROSITE" id="PS00894">
    <property type="entry name" value="HTH_DEOR_1"/>
    <property type="match status" value="1"/>
</dbReference>
<dbReference type="Pfam" id="PF00455">
    <property type="entry name" value="DeoRC"/>
    <property type="match status" value="1"/>
</dbReference>
<dbReference type="GO" id="GO:0003700">
    <property type="term" value="F:DNA-binding transcription factor activity"/>
    <property type="evidence" value="ECO:0007669"/>
    <property type="project" value="InterPro"/>
</dbReference>
<dbReference type="STRING" id="391735.Veis_1681"/>
<dbReference type="KEGG" id="vei:Veis_1681"/>
<dbReference type="InterPro" id="IPR050313">
    <property type="entry name" value="Carb_Metab_HTH_regulators"/>
</dbReference>
<dbReference type="SUPFAM" id="SSF46785">
    <property type="entry name" value="Winged helix' DNA-binding domain"/>
    <property type="match status" value="1"/>
</dbReference>
<dbReference type="SMART" id="SM00420">
    <property type="entry name" value="HTH_DEOR"/>
    <property type="match status" value="1"/>
</dbReference>
<gene>
    <name evidence="6" type="ordered locus">Veis_1681</name>
</gene>
<dbReference type="HOGENOM" id="CLU_060699_0_0_4"/>
<evidence type="ECO:0000256" key="1">
    <source>
        <dbReference type="ARBA" id="ARBA00023015"/>
    </source>
</evidence>
<dbReference type="GO" id="GO:0003677">
    <property type="term" value="F:DNA binding"/>
    <property type="evidence" value="ECO:0007669"/>
    <property type="project" value="UniProtKB-KW"/>
</dbReference>
<feature type="compositionally biased region" description="Low complexity" evidence="4">
    <location>
        <begin position="284"/>
        <end position="296"/>
    </location>
</feature>
<dbReference type="SMART" id="SM01134">
    <property type="entry name" value="DeoRC"/>
    <property type="match status" value="1"/>
</dbReference>
<dbReference type="PRINTS" id="PR00037">
    <property type="entry name" value="HTHLACR"/>
</dbReference>
<sequence>MRPWRRQGPARAAPTIDTMRPSERHAAILEIVDEHRHVSVDFLAQRFGASRETIRRDLTRLARDGRLRKYHGGATGAGALTEDAFSTRIHEFAREKRAVGRRAAALFGAGDSLFIDTGTTTLAFAQELAGTSGMTIITNSVSITQRLARGPGRNRVFLIGGEYRAEASENLGPLAVAQVAQFNAHHAVITVGAIGLNGLQDYALEEAEIARAMIARATRVTVVADASKLGRCALFPVCGLERIACLVVSAAPEGPLATKLAELGVEVIVAEAAPPSGSADRSQAASTGTSTGASAGKSRKLANRIDCDE</sequence>
<evidence type="ECO:0000313" key="6">
    <source>
        <dbReference type="EMBL" id="ABM57436.1"/>
    </source>
</evidence>
<dbReference type="InterPro" id="IPR036390">
    <property type="entry name" value="WH_DNA-bd_sf"/>
</dbReference>
<dbReference type="EMBL" id="CP000542">
    <property type="protein sequence ID" value="ABM57436.1"/>
    <property type="molecule type" value="Genomic_DNA"/>
</dbReference>
<dbReference type="Proteomes" id="UP000000374">
    <property type="component" value="Chromosome"/>
</dbReference>
<dbReference type="Pfam" id="PF08220">
    <property type="entry name" value="HTH_DeoR"/>
    <property type="match status" value="1"/>
</dbReference>
<proteinExistence type="predicted"/>
<dbReference type="eggNOG" id="COG1349">
    <property type="taxonomic scope" value="Bacteria"/>
</dbReference>
<evidence type="ECO:0000313" key="7">
    <source>
        <dbReference type="Proteomes" id="UP000000374"/>
    </source>
</evidence>
<evidence type="ECO:0000256" key="2">
    <source>
        <dbReference type="ARBA" id="ARBA00023125"/>
    </source>
</evidence>
<reference evidence="7" key="1">
    <citation type="submission" date="2006-12" db="EMBL/GenBank/DDBJ databases">
        <title>Complete sequence of chromosome 1 of Verminephrobacter eiseniae EF01-2.</title>
        <authorList>
            <person name="Copeland A."/>
            <person name="Lucas S."/>
            <person name="Lapidus A."/>
            <person name="Barry K."/>
            <person name="Detter J.C."/>
            <person name="Glavina del Rio T."/>
            <person name="Dalin E."/>
            <person name="Tice H."/>
            <person name="Pitluck S."/>
            <person name="Chertkov O."/>
            <person name="Brettin T."/>
            <person name="Bruce D."/>
            <person name="Han C."/>
            <person name="Tapia R."/>
            <person name="Gilna P."/>
            <person name="Schmutz J."/>
            <person name="Larimer F."/>
            <person name="Land M."/>
            <person name="Hauser L."/>
            <person name="Kyrpides N."/>
            <person name="Kim E."/>
            <person name="Stahl D."/>
            <person name="Richardson P."/>
        </authorList>
    </citation>
    <scope>NUCLEOTIDE SEQUENCE [LARGE SCALE GENOMIC DNA]</scope>
    <source>
        <strain evidence="7">EF01-2</strain>
    </source>
</reference>
<keyword evidence="2" id="KW-0238">DNA-binding</keyword>
<evidence type="ECO:0000256" key="4">
    <source>
        <dbReference type="SAM" id="MobiDB-lite"/>
    </source>
</evidence>
<organism evidence="6 7">
    <name type="scientific">Verminephrobacter eiseniae (strain EF01-2)</name>
    <dbReference type="NCBI Taxonomy" id="391735"/>
    <lineage>
        <taxon>Bacteria</taxon>
        <taxon>Pseudomonadati</taxon>
        <taxon>Pseudomonadota</taxon>
        <taxon>Betaproteobacteria</taxon>
        <taxon>Burkholderiales</taxon>
        <taxon>Comamonadaceae</taxon>
        <taxon>Verminephrobacter</taxon>
    </lineage>
</organism>
<dbReference type="Gene3D" id="1.10.10.10">
    <property type="entry name" value="Winged helix-like DNA-binding domain superfamily/Winged helix DNA-binding domain"/>
    <property type="match status" value="1"/>
</dbReference>
<dbReference type="InterPro" id="IPR014036">
    <property type="entry name" value="DeoR-like_C"/>
</dbReference>
<accession>A1WIH9</accession>
<evidence type="ECO:0000256" key="3">
    <source>
        <dbReference type="ARBA" id="ARBA00023163"/>
    </source>
</evidence>
<protein>
    <submittedName>
        <fullName evidence="6">Transcriptional regulator, DeoR family</fullName>
    </submittedName>
</protein>
<dbReference type="PROSITE" id="PS51000">
    <property type="entry name" value="HTH_DEOR_2"/>
    <property type="match status" value="1"/>
</dbReference>
<dbReference type="AlphaFoldDB" id="A1WIH9"/>
<dbReference type="InterPro" id="IPR018356">
    <property type="entry name" value="Tscrpt_reg_HTH_DeoR_CS"/>
</dbReference>
<name>A1WIH9_VEREI</name>
<dbReference type="SUPFAM" id="SSF100950">
    <property type="entry name" value="NagB/RpiA/CoA transferase-like"/>
    <property type="match status" value="1"/>
</dbReference>
<keyword evidence="7" id="KW-1185">Reference proteome</keyword>
<keyword evidence="3" id="KW-0804">Transcription</keyword>
<dbReference type="InterPro" id="IPR036388">
    <property type="entry name" value="WH-like_DNA-bd_sf"/>
</dbReference>
<dbReference type="PANTHER" id="PTHR30363:SF44">
    <property type="entry name" value="AGA OPERON TRANSCRIPTIONAL REPRESSOR-RELATED"/>
    <property type="match status" value="1"/>
</dbReference>
<feature type="region of interest" description="Disordered" evidence="4">
    <location>
        <begin position="274"/>
        <end position="309"/>
    </location>
</feature>
<evidence type="ECO:0000259" key="5">
    <source>
        <dbReference type="PROSITE" id="PS51000"/>
    </source>
</evidence>
<dbReference type="PANTHER" id="PTHR30363">
    <property type="entry name" value="HTH-TYPE TRANSCRIPTIONAL REGULATOR SRLR-RELATED"/>
    <property type="match status" value="1"/>
</dbReference>